<dbReference type="Pfam" id="PF04294">
    <property type="entry name" value="VanW"/>
    <property type="match status" value="1"/>
</dbReference>
<dbReference type="Proteomes" id="UP000243406">
    <property type="component" value="Unassembled WGS sequence"/>
</dbReference>
<dbReference type="InterPro" id="IPR052913">
    <property type="entry name" value="Glycopeptide_resist_protein"/>
</dbReference>
<keyword evidence="1" id="KW-0732">Signal</keyword>
<dbReference type="RefSeq" id="WP_159446380.1">
    <property type="nucleotide sequence ID" value="NZ_FUYN01000001.1"/>
</dbReference>
<dbReference type="AlphaFoldDB" id="A0A1T5A6A4"/>
<dbReference type="OrthoDB" id="9797191at2"/>
<evidence type="ECO:0000256" key="1">
    <source>
        <dbReference type="SAM" id="SignalP"/>
    </source>
</evidence>
<accession>A0A1T5A6A4</accession>
<dbReference type="InterPro" id="IPR007391">
    <property type="entry name" value="Vancomycin_resist_VanW"/>
</dbReference>
<reference evidence="3" key="1">
    <citation type="submission" date="2017-02" db="EMBL/GenBank/DDBJ databases">
        <authorList>
            <person name="Varghese N."/>
            <person name="Submissions S."/>
        </authorList>
    </citation>
    <scope>NUCLEOTIDE SEQUENCE [LARGE SCALE GENOMIC DNA]</scope>
    <source>
        <strain evidence="3">ATCC 35199</strain>
    </source>
</reference>
<organism evidence="2 3">
    <name type="scientific">Acetoanaerobium noterae</name>
    <dbReference type="NCBI Taxonomy" id="745369"/>
    <lineage>
        <taxon>Bacteria</taxon>
        <taxon>Bacillati</taxon>
        <taxon>Bacillota</taxon>
        <taxon>Clostridia</taxon>
        <taxon>Peptostreptococcales</taxon>
        <taxon>Filifactoraceae</taxon>
        <taxon>Acetoanaerobium</taxon>
    </lineage>
</organism>
<feature type="chain" id="PRO_5012301303" evidence="1">
    <location>
        <begin position="25"/>
        <end position="368"/>
    </location>
</feature>
<evidence type="ECO:0000313" key="2">
    <source>
        <dbReference type="EMBL" id="SKB30511.1"/>
    </source>
</evidence>
<sequence>MKYKGVGSFILAFAILFSPISSYAETLNPQIPIENQPVSTTTDSAIKVTMPEDYIGTIRIANGLGQIYDFDATKVFKFLPNPSGGVMLLQMDEVIFYQELENMKKALNKKGQNAATSINTKGELVAITPGVQAIEMDIEKAKQDLIMKVRHQDFTPYQPVFNYGQVPSRTTEDMKKINFILSEFSTSFNSKVAGRSENISLAAKAIDGTILMPGEEFSFNKVVGQTTLARGYKNAPVIVDGEFVEGVGGGVCQVSTTLFNSVLRAGMTVTSRRNHSLPVAYVPKGTDAAVASTLDFKFKNTLNNPIYLQAFVENSKIYFRIYGSQADDKEVNISVKKLAERKYEMTRTVNGSIQDRFISSYREPKKTN</sequence>
<keyword evidence="3" id="KW-1185">Reference proteome</keyword>
<protein>
    <submittedName>
        <fullName evidence="2">Vancomycin resistance protein YoaR, contains peptidoglycan-binding and VanW domains</fullName>
    </submittedName>
</protein>
<dbReference type="PANTHER" id="PTHR35788">
    <property type="entry name" value="EXPORTED PROTEIN-RELATED"/>
    <property type="match status" value="1"/>
</dbReference>
<dbReference type="PANTHER" id="PTHR35788:SF1">
    <property type="entry name" value="EXPORTED PROTEIN"/>
    <property type="match status" value="1"/>
</dbReference>
<dbReference type="EMBL" id="FUYN01000001">
    <property type="protein sequence ID" value="SKB30511.1"/>
    <property type="molecule type" value="Genomic_DNA"/>
</dbReference>
<gene>
    <name evidence="2" type="ORF">SAMN02745120_0804</name>
</gene>
<evidence type="ECO:0000313" key="3">
    <source>
        <dbReference type="Proteomes" id="UP000243406"/>
    </source>
</evidence>
<proteinExistence type="predicted"/>
<name>A0A1T5A6A4_9FIRM</name>
<feature type="signal peptide" evidence="1">
    <location>
        <begin position="1"/>
        <end position="24"/>
    </location>
</feature>